<proteinExistence type="inferred from homology"/>
<dbReference type="InterPro" id="IPR013149">
    <property type="entry name" value="ADH-like_C"/>
</dbReference>
<dbReference type="HAMAP" id="MF_02069">
    <property type="entry name" value="TarJ"/>
    <property type="match status" value="1"/>
</dbReference>
<comment type="similarity">
    <text evidence="2">Belongs to the zinc-containing alcohol dehydrogenase family.</text>
</comment>
<evidence type="ECO:0000256" key="4">
    <source>
        <dbReference type="ARBA" id="ARBA00022833"/>
    </source>
</evidence>
<feature type="domain" description="Alcohol dehydrogenase-like C-terminal" evidence="6">
    <location>
        <begin position="213"/>
        <end position="294"/>
    </location>
</feature>
<gene>
    <name evidence="8" type="primary">tdh_2</name>
    <name evidence="8" type="ORF">ALNOE001_14720</name>
</gene>
<evidence type="ECO:0000259" key="6">
    <source>
        <dbReference type="Pfam" id="PF00107"/>
    </source>
</evidence>
<evidence type="ECO:0000313" key="8">
    <source>
        <dbReference type="EMBL" id="RBQ22779.1"/>
    </source>
</evidence>
<evidence type="ECO:0000256" key="5">
    <source>
        <dbReference type="ARBA" id="ARBA00023002"/>
    </source>
</evidence>
<dbReference type="EC" id="1.1.1.103" evidence="8"/>
<dbReference type="SUPFAM" id="SSF51735">
    <property type="entry name" value="NAD(P)-binding Rossmann-fold domains"/>
    <property type="match status" value="1"/>
</dbReference>
<dbReference type="GO" id="GO:0046872">
    <property type="term" value="F:metal ion binding"/>
    <property type="evidence" value="ECO:0007669"/>
    <property type="project" value="UniProtKB-KW"/>
</dbReference>
<name>A0A366MB63_9EURY</name>
<dbReference type="CDD" id="cd08237">
    <property type="entry name" value="ribitol-5-phosphate_DH"/>
    <property type="match status" value="1"/>
</dbReference>
<dbReference type="InterPro" id="IPR034710">
    <property type="entry name" value="TarJ"/>
</dbReference>
<dbReference type="Gene3D" id="3.90.180.10">
    <property type="entry name" value="Medium-chain alcohol dehydrogenases, catalytic domain"/>
    <property type="match status" value="1"/>
</dbReference>
<dbReference type="PANTHER" id="PTHR43350">
    <property type="entry name" value="NAD-DEPENDENT ALCOHOL DEHYDROGENASE"/>
    <property type="match status" value="1"/>
</dbReference>
<evidence type="ECO:0000259" key="7">
    <source>
        <dbReference type="Pfam" id="PF08240"/>
    </source>
</evidence>
<dbReference type="Proteomes" id="UP000253099">
    <property type="component" value="Unassembled WGS sequence"/>
</dbReference>
<reference evidence="8 9" key="1">
    <citation type="submission" date="2018-06" db="EMBL/GenBank/DDBJ databases">
        <title>Genomic insight into two independent archaeal endosymbiosis events.</title>
        <authorList>
            <person name="Lind A.E."/>
            <person name="Lewis W.H."/>
            <person name="Spang A."/>
            <person name="Guy L."/>
            <person name="Embley M.T."/>
            <person name="Ettema T.J.G."/>
        </authorList>
    </citation>
    <scope>NUCLEOTIDE SEQUENCE [LARGE SCALE GENOMIC DNA]</scope>
    <source>
        <strain evidence="8">NOE</strain>
    </source>
</reference>
<dbReference type="GO" id="GO:0050256">
    <property type="term" value="F:ribitol-5-phosphate 2-dehydrogenase [NAD(P)+] activity"/>
    <property type="evidence" value="ECO:0007669"/>
    <property type="project" value="InterPro"/>
</dbReference>
<dbReference type="InterPro" id="IPR036291">
    <property type="entry name" value="NAD(P)-bd_dom_sf"/>
</dbReference>
<dbReference type="PANTHER" id="PTHR43350:SF19">
    <property type="entry name" value="D-GULOSIDE 3-DEHYDROGENASE"/>
    <property type="match status" value="1"/>
</dbReference>
<dbReference type="SUPFAM" id="SSF50129">
    <property type="entry name" value="GroES-like"/>
    <property type="match status" value="1"/>
</dbReference>
<dbReference type="GO" id="GO:0008743">
    <property type="term" value="F:L-threonine 3-dehydrogenase activity"/>
    <property type="evidence" value="ECO:0007669"/>
    <property type="project" value="UniProtKB-EC"/>
</dbReference>
<dbReference type="Gene3D" id="3.40.50.720">
    <property type="entry name" value="NAD(P)-binding Rossmann-like Domain"/>
    <property type="match status" value="1"/>
</dbReference>
<evidence type="ECO:0000256" key="1">
    <source>
        <dbReference type="ARBA" id="ARBA00001947"/>
    </source>
</evidence>
<evidence type="ECO:0000313" key="9">
    <source>
        <dbReference type="Proteomes" id="UP000253099"/>
    </source>
</evidence>
<dbReference type="GO" id="GO:0030554">
    <property type="term" value="F:adenyl nucleotide binding"/>
    <property type="evidence" value="ECO:0007669"/>
    <property type="project" value="UniProtKB-ARBA"/>
</dbReference>
<dbReference type="InterPro" id="IPR013154">
    <property type="entry name" value="ADH-like_N"/>
</dbReference>
<dbReference type="GO" id="GO:0043168">
    <property type="term" value="F:anion binding"/>
    <property type="evidence" value="ECO:0007669"/>
    <property type="project" value="UniProtKB-ARBA"/>
</dbReference>
<comment type="cofactor">
    <cofactor evidence="1">
        <name>Zn(2+)</name>
        <dbReference type="ChEBI" id="CHEBI:29105"/>
    </cofactor>
</comment>
<accession>A0A366MB63</accession>
<dbReference type="Pfam" id="PF00107">
    <property type="entry name" value="ADH_zinc_N"/>
    <property type="match status" value="1"/>
</dbReference>
<feature type="domain" description="Alcohol dehydrogenase-like N-terminal" evidence="7">
    <location>
        <begin position="25"/>
        <end position="132"/>
    </location>
</feature>
<dbReference type="InterPro" id="IPR011032">
    <property type="entry name" value="GroES-like_sf"/>
</dbReference>
<comment type="caution">
    <text evidence="8">The sequence shown here is derived from an EMBL/GenBank/DDBJ whole genome shotgun (WGS) entry which is preliminary data.</text>
</comment>
<sequence>MINTIYRLVSPKLIEEVYGEVNLENNVIVRPTHLSICQADQRYFHGNRDPETLAKKLPMALIHEGIGEVIHDETGTFENGDLVVIIPNTPIEDDDIIAENYLRSSNFRASGFDGFMQDYVISDPNRLVKIPNDINREVAAFTELISVSAHSISRFSKLAHKRKNKIGVWGDGNLGYITSLLLKIIFPESKIVVFGKNDEKLNLFTFADDTFKINEIPEDIKIDHAFECVGGRGSQLALDQIIDLIHPEGTISLLGVSEYPVPINTRMVLEKGLLVFGTSRSGRKDFIKTIEIFKEYPRVLKYLENIVNDTIEIKNLEDINIAFEKDFNSSFGKTVLLWNK</sequence>
<evidence type="ECO:0000256" key="2">
    <source>
        <dbReference type="ARBA" id="ARBA00008072"/>
    </source>
</evidence>
<keyword evidence="5 8" id="KW-0560">Oxidoreductase</keyword>
<keyword evidence="4" id="KW-0862">Zinc</keyword>
<dbReference type="EMBL" id="NIZT01000039">
    <property type="protein sequence ID" value="RBQ22779.1"/>
    <property type="molecule type" value="Genomic_DNA"/>
</dbReference>
<evidence type="ECO:0000256" key="3">
    <source>
        <dbReference type="ARBA" id="ARBA00022723"/>
    </source>
</evidence>
<organism evidence="8 9">
    <name type="scientific">Candidatus Methanobinarius endosymbioticus</name>
    <dbReference type="NCBI Taxonomy" id="2006182"/>
    <lineage>
        <taxon>Archaea</taxon>
        <taxon>Methanobacteriati</taxon>
        <taxon>Methanobacteriota</taxon>
        <taxon>Methanomada group</taxon>
        <taxon>Methanobacteria</taxon>
        <taxon>Methanobacteriales</taxon>
        <taxon>Methanobacteriaceae</taxon>
        <taxon>Candidatus Methanobinarius</taxon>
    </lineage>
</organism>
<keyword evidence="3" id="KW-0479">Metal-binding</keyword>
<dbReference type="GO" id="GO:0044281">
    <property type="term" value="P:small molecule metabolic process"/>
    <property type="evidence" value="ECO:0007669"/>
    <property type="project" value="UniProtKB-ARBA"/>
</dbReference>
<keyword evidence="9" id="KW-1185">Reference proteome</keyword>
<protein>
    <submittedName>
        <fullName evidence="8">L-threonine 3-dehydrogenase</fullName>
        <ecNumber evidence="8">1.1.1.103</ecNumber>
    </submittedName>
</protein>
<dbReference type="AlphaFoldDB" id="A0A366MB63"/>
<dbReference type="Pfam" id="PF08240">
    <property type="entry name" value="ADH_N"/>
    <property type="match status" value="1"/>
</dbReference>